<sequence length="240" mass="23912">MRRLLLCLLATATAAGCGSPAVATPRPTQQPTPTPRPTPTPAPDTLRVDLVTTGLGAYMAVVVPVAILHNAASRTGVSGVIVHFLPTRAGRPTTPLDSPAVTLYPGETLAVTADCTDTCNCTGSCSNPEAVTVTVGAGTWAPIPGSAIDATGVNFACKNGCGGGRGQWDVSATVGSPQLSQGTRVDLFAWCVNASGAIVGGSPPDVLTSWPQAGGSLPVQVPAILSAPPSSCQVGASAAF</sequence>
<feature type="chain" id="PRO_5037597181" evidence="2">
    <location>
        <begin position="24"/>
        <end position="240"/>
    </location>
</feature>
<gene>
    <name evidence="3" type="ORF">JF887_04345</name>
</gene>
<evidence type="ECO:0000313" key="3">
    <source>
        <dbReference type="EMBL" id="MBJ7608647.1"/>
    </source>
</evidence>
<feature type="compositionally biased region" description="Low complexity" evidence="1">
    <location>
        <begin position="18"/>
        <end position="27"/>
    </location>
</feature>
<name>A0A934N950_9BACT</name>
<feature type="signal peptide" evidence="2">
    <location>
        <begin position="1"/>
        <end position="23"/>
    </location>
</feature>
<proteinExistence type="predicted"/>
<dbReference type="Proteomes" id="UP000614410">
    <property type="component" value="Unassembled WGS sequence"/>
</dbReference>
<dbReference type="AlphaFoldDB" id="A0A934N950"/>
<feature type="region of interest" description="Disordered" evidence="1">
    <location>
        <begin position="18"/>
        <end position="44"/>
    </location>
</feature>
<comment type="caution">
    <text evidence="3">The sequence shown here is derived from an EMBL/GenBank/DDBJ whole genome shotgun (WGS) entry which is preliminary data.</text>
</comment>
<protein>
    <submittedName>
        <fullName evidence="3">Uncharacterized protein</fullName>
    </submittedName>
</protein>
<accession>A0A934N950</accession>
<evidence type="ECO:0000256" key="1">
    <source>
        <dbReference type="SAM" id="MobiDB-lite"/>
    </source>
</evidence>
<feature type="compositionally biased region" description="Pro residues" evidence="1">
    <location>
        <begin position="28"/>
        <end position="42"/>
    </location>
</feature>
<dbReference type="PROSITE" id="PS51257">
    <property type="entry name" value="PROKAR_LIPOPROTEIN"/>
    <property type="match status" value="1"/>
</dbReference>
<organism evidence="3 4">
    <name type="scientific">Candidatus Amunia macphersoniae</name>
    <dbReference type="NCBI Taxonomy" id="3127014"/>
    <lineage>
        <taxon>Bacteria</taxon>
        <taxon>Bacillati</taxon>
        <taxon>Candidatus Dormiibacterota</taxon>
        <taxon>Candidatus Dormibacteria</taxon>
        <taxon>Candidatus Aeolococcales</taxon>
        <taxon>Candidatus Aeolococcaceae</taxon>
        <taxon>Candidatus Amunia</taxon>
    </lineage>
</organism>
<evidence type="ECO:0000313" key="4">
    <source>
        <dbReference type="Proteomes" id="UP000614410"/>
    </source>
</evidence>
<dbReference type="EMBL" id="JAEKNN010000022">
    <property type="protein sequence ID" value="MBJ7608647.1"/>
    <property type="molecule type" value="Genomic_DNA"/>
</dbReference>
<evidence type="ECO:0000256" key="2">
    <source>
        <dbReference type="SAM" id="SignalP"/>
    </source>
</evidence>
<keyword evidence="2" id="KW-0732">Signal</keyword>
<reference evidence="3 4" key="1">
    <citation type="submission" date="2020-10" db="EMBL/GenBank/DDBJ databases">
        <title>Ca. Dormibacterota MAGs.</title>
        <authorList>
            <person name="Montgomery K."/>
        </authorList>
    </citation>
    <scope>NUCLEOTIDE SEQUENCE [LARGE SCALE GENOMIC DNA]</scope>
    <source>
        <strain evidence="3">Mitchell_Peninsula_5</strain>
    </source>
</reference>